<evidence type="ECO:0000313" key="2">
    <source>
        <dbReference type="EMBL" id="SFI52767.1"/>
    </source>
</evidence>
<evidence type="ECO:0000313" key="3">
    <source>
        <dbReference type="Proteomes" id="UP000199110"/>
    </source>
</evidence>
<sequence length="179" mass="20378">MVAAVQKNPSHLHYFATFLWEYTIISSDLCPTTGKNRHGIPNMNLTRLVYYSQRNPSLSLKMPELMETCHRNNSAMNVTGILHYNGNAFLQVLEGGRAEVSSIYHRIAADPRHINIILIHCSDVRERMFPTWSMGLHEGMDEKTKNIFLRYFASNIVNPETVSQESLLDVLQDLSAELG</sequence>
<dbReference type="SMART" id="SM01034">
    <property type="entry name" value="BLUF"/>
    <property type="match status" value="1"/>
</dbReference>
<dbReference type="InterPro" id="IPR007024">
    <property type="entry name" value="BLUF_domain"/>
</dbReference>
<dbReference type="GO" id="GO:0009882">
    <property type="term" value="F:blue light photoreceptor activity"/>
    <property type="evidence" value="ECO:0007669"/>
    <property type="project" value="InterPro"/>
</dbReference>
<dbReference type="AlphaFoldDB" id="A0A1I3IXS5"/>
<name>A0A1I3IXS5_9RHOB</name>
<feature type="domain" description="BLUF" evidence="1">
    <location>
        <begin position="45"/>
        <end position="135"/>
    </location>
</feature>
<gene>
    <name evidence="2" type="ORF">SAMN04488095_1139</name>
</gene>
<protein>
    <submittedName>
        <fullName evidence="2">Sensors of blue-light using FAD</fullName>
    </submittedName>
</protein>
<keyword evidence="3" id="KW-1185">Reference proteome</keyword>
<dbReference type="STRING" id="390807.SAMN04488095_1139"/>
<dbReference type="GO" id="GO:0071949">
    <property type="term" value="F:FAD binding"/>
    <property type="evidence" value="ECO:0007669"/>
    <property type="project" value="InterPro"/>
</dbReference>
<dbReference type="PROSITE" id="PS50925">
    <property type="entry name" value="BLUF"/>
    <property type="match status" value="1"/>
</dbReference>
<organism evidence="2 3">
    <name type="scientific">Jannaschia pohangensis</name>
    <dbReference type="NCBI Taxonomy" id="390807"/>
    <lineage>
        <taxon>Bacteria</taxon>
        <taxon>Pseudomonadati</taxon>
        <taxon>Pseudomonadota</taxon>
        <taxon>Alphaproteobacteria</taxon>
        <taxon>Rhodobacterales</taxon>
        <taxon>Roseobacteraceae</taxon>
        <taxon>Jannaschia</taxon>
    </lineage>
</organism>
<dbReference type="Gene3D" id="3.30.70.100">
    <property type="match status" value="1"/>
</dbReference>
<dbReference type="OrthoDB" id="196105at2"/>
<reference evidence="2 3" key="1">
    <citation type="submission" date="2016-10" db="EMBL/GenBank/DDBJ databases">
        <authorList>
            <person name="de Groot N.N."/>
        </authorList>
    </citation>
    <scope>NUCLEOTIDE SEQUENCE [LARGE SCALE GENOMIC DNA]</scope>
    <source>
        <strain evidence="2 3">DSM 19073</strain>
    </source>
</reference>
<dbReference type="Proteomes" id="UP000199110">
    <property type="component" value="Unassembled WGS sequence"/>
</dbReference>
<accession>A0A1I3IXS5</accession>
<dbReference type="EMBL" id="FORA01000001">
    <property type="protein sequence ID" value="SFI52767.1"/>
    <property type="molecule type" value="Genomic_DNA"/>
</dbReference>
<dbReference type="SUPFAM" id="SSF54975">
    <property type="entry name" value="Acylphosphatase/BLUF domain-like"/>
    <property type="match status" value="1"/>
</dbReference>
<dbReference type="Pfam" id="PF04940">
    <property type="entry name" value="BLUF"/>
    <property type="match status" value="1"/>
</dbReference>
<evidence type="ECO:0000259" key="1">
    <source>
        <dbReference type="PROSITE" id="PS50925"/>
    </source>
</evidence>
<dbReference type="InterPro" id="IPR036046">
    <property type="entry name" value="Acylphosphatase-like_dom_sf"/>
</dbReference>
<proteinExistence type="predicted"/>